<protein>
    <submittedName>
        <fullName evidence="1">Uncharacterized protein</fullName>
    </submittedName>
</protein>
<keyword evidence="2" id="KW-1185">Reference proteome</keyword>
<name>A0AAP0ICJ5_9MAGN</name>
<dbReference type="EMBL" id="JBBNAG010000008">
    <property type="protein sequence ID" value="KAK9112828.1"/>
    <property type="molecule type" value="Genomic_DNA"/>
</dbReference>
<accession>A0AAP0ICJ5</accession>
<reference evidence="1 2" key="1">
    <citation type="submission" date="2024-01" db="EMBL/GenBank/DDBJ databases">
        <title>Genome assemblies of Stephania.</title>
        <authorList>
            <person name="Yang L."/>
        </authorList>
    </citation>
    <scope>NUCLEOTIDE SEQUENCE [LARGE SCALE GENOMIC DNA]</scope>
    <source>
        <strain evidence="1">JXDWG</strain>
        <tissue evidence="1">Leaf</tissue>
    </source>
</reference>
<dbReference type="Proteomes" id="UP001419268">
    <property type="component" value="Unassembled WGS sequence"/>
</dbReference>
<organism evidence="1 2">
    <name type="scientific">Stephania cephalantha</name>
    <dbReference type="NCBI Taxonomy" id="152367"/>
    <lineage>
        <taxon>Eukaryota</taxon>
        <taxon>Viridiplantae</taxon>
        <taxon>Streptophyta</taxon>
        <taxon>Embryophyta</taxon>
        <taxon>Tracheophyta</taxon>
        <taxon>Spermatophyta</taxon>
        <taxon>Magnoliopsida</taxon>
        <taxon>Ranunculales</taxon>
        <taxon>Menispermaceae</taxon>
        <taxon>Menispermoideae</taxon>
        <taxon>Cissampelideae</taxon>
        <taxon>Stephania</taxon>
    </lineage>
</organism>
<sequence length="88" mass="10422">MVLVHPFKHKKPLQTCALGDPNKNLDNDQALPKNYSNWMRENYSVEEWMGGEIYRGNRACTTLNSMYLPIIFKNFYHTPFHVFAHDFE</sequence>
<evidence type="ECO:0000313" key="2">
    <source>
        <dbReference type="Proteomes" id="UP001419268"/>
    </source>
</evidence>
<dbReference type="AlphaFoldDB" id="A0AAP0ICJ5"/>
<proteinExistence type="predicted"/>
<gene>
    <name evidence="1" type="ORF">Scep_020347</name>
</gene>
<evidence type="ECO:0000313" key="1">
    <source>
        <dbReference type="EMBL" id="KAK9112828.1"/>
    </source>
</evidence>
<comment type="caution">
    <text evidence="1">The sequence shown here is derived from an EMBL/GenBank/DDBJ whole genome shotgun (WGS) entry which is preliminary data.</text>
</comment>